<comment type="caution">
    <text evidence="2">The sequence shown here is derived from an EMBL/GenBank/DDBJ whole genome shotgun (WGS) entry which is preliminary data.</text>
</comment>
<organism evidence="2 3">
    <name type="scientific">Catenovulum agarivorans DS-2</name>
    <dbReference type="NCBI Taxonomy" id="1328313"/>
    <lineage>
        <taxon>Bacteria</taxon>
        <taxon>Pseudomonadati</taxon>
        <taxon>Pseudomonadota</taxon>
        <taxon>Gammaproteobacteria</taxon>
        <taxon>Alteromonadales</taxon>
        <taxon>Alteromonadaceae</taxon>
        <taxon>Catenovulum</taxon>
    </lineage>
</organism>
<evidence type="ECO:0000313" key="2">
    <source>
        <dbReference type="EMBL" id="EWH12234.1"/>
    </source>
</evidence>
<accession>W7QH11</accession>
<dbReference type="RefSeq" id="WP_035012690.1">
    <property type="nucleotide sequence ID" value="NZ_ARZY01000001.1"/>
</dbReference>
<feature type="transmembrane region" description="Helical" evidence="1">
    <location>
        <begin position="185"/>
        <end position="204"/>
    </location>
</feature>
<evidence type="ECO:0000313" key="3">
    <source>
        <dbReference type="Proteomes" id="UP000019276"/>
    </source>
</evidence>
<keyword evidence="1" id="KW-1133">Transmembrane helix</keyword>
<dbReference type="InterPro" id="IPR047798">
    <property type="entry name" value="BPSS1780-like"/>
</dbReference>
<dbReference type="OrthoDB" id="6383228at2"/>
<gene>
    <name evidence="2" type="ORF">DS2_00895</name>
</gene>
<feature type="transmembrane region" description="Helical" evidence="1">
    <location>
        <begin position="140"/>
        <end position="164"/>
    </location>
</feature>
<proteinExistence type="predicted"/>
<keyword evidence="1" id="KW-0472">Membrane</keyword>
<protein>
    <submittedName>
        <fullName evidence="2">Transmembrane protein</fullName>
    </submittedName>
</protein>
<dbReference type="eggNOG" id="COG5473">
    <property type="taxonomic scope" value="Bacteria"/>
</dbReference>
<keyword evidence="3" id="KW-1185">Reference proteome</keyword>
<feature type="transmembrane region" description="Helical" evidence="1">
    <location>
        <begin position="39"/>
        <end position="58"/>
    </location>
</feature>
<dbReference type="NCBIfam" id="NF041043">
    <property type="entry name" value="BPSS1780_fam"/>
    <property type="match status" value="1"/>
</dbReference>
<dbReference type="AlphaFoldDB" id="W7QH11"/>
<dbReference type="EMBL" id="ARZY01000001">
    <property type="protein sequence ID" value="EWH12234.1"/>
    <property type="molecule type" value="Genomic_DNA"/>
</dbReference>
<name>W7QH11_9ALTE</name>
<evidence type="ECO:0000256" key="1">
    <source>
        <dbReference type="SAM" id="Phobius"/>
    </source>
</evidence>
<feature type="transmembrane region" description="Helical" evidence="1">
    <location>
        <begin position="102"/>
        <end position="120"/>
    </location>
</feature>
<sequence length="248" mass="27603">MQPVSSNNSDQQVVIRVRPAKSAFDWFKQGFNLFNQNKLAWIGTTLAVYILMLALAIVPVVGQLIGNILVAGLYPLAFTAYHTQKFEHKKVFDGFKNSLVPMIVLTLVNMIGALFCYEVAANMTGFNSLSTPNIVDVYHLSLVLLILYAPILLAMLFAPALVILHQISPWQAIKMSFVGGFKNSMSMAVFGLVIIFAMVLAIMLGGLGLIFVLPIMHCTLYFAFQDIFHSRKPFKLEQSPDDEDSMYV</sequence>
<feature type="transmembrane region" description="Helical" evidence="1">
    <location>
        <begin position="64"/>
        <end position="81"/>
    </location>
</feature>
<dbReference type="Proteomes" id="UP000019276">
    <property type="component" value="Unassembled WGS sequence"/>
</dbReference>
<keyword evidence="1 2" id="KW-0812">Transmembrane</keyword>
<dbReference type="STRING" id="1328313.DS2_00895"/>
<reference evidence="2 3" key="1">
    <citation type="journal article" date="2014" name="Genome Announc.">
        <title>Draft Genome Sequence of the Agar-Degrading Bacterium Catenovulum sp. Strain DS-2, Isolated from Intestines of Haliotis diversicolor.</title>
        <authorList>
            <person name="Shan D."/>
            <person name="Li X."/>
            <person name="Gu Z."/>
            <person name="Wei G."/>
            <person name="Gao Z."/>
            <person name="Shao Z."/>
        </authorList>
    </citation>
    <scope>NUCLEOTIDE SEQUENCE [LARGE SCALE GENOMIC DNA]</scope>
    <source>
        <strain evidence="2 3">DS-2</strain>
    </source>
</reference>